<dbReference type="Gene3D" id="2.80.10.50">
    <property type="match status" value="2"/>
</dbReference>
<dbReference type="InterPro" id="IPR035992">
    <property type="entry name" value="Ricin_B-like_lectins"/>
</dbReference>
<dbReference type="InterPro" id="IPR017853">
    <property type="entry name" value="GH"/>
</dbReference>
<keyword evidence="4" id="KW-1185">Reference proteome</keyword>
<comment type="caution">
    <text evidence="3">The sequence shown here is derived from an EMBL/GenBank/DDBJ whole genome shotgun (WGS) entry which is preliminary data.</text>
</comment>
<name>A0A3S0A0L2_9BACL</name>
<reference evidence="3 4" key="1">
    <citation type="submission" date="2018-12" db="EMBL/GenBank/DDBJ databases">
        <title>Bacillus ochoae sp. nov., Paenibacillus whitsoniae sp. nov., Paenibacillus spiritus sp. nov. Isolated from the Mars Exploration Rover during spacecraft assembly.</title>
        <authorList>
            <person name="Seuylemezian A."/>
            <person name="Vaishampayan P."/>
        </authorList>
    </citation>
    <scope>NUCLEOTIDE SEQUENCE [LARGE SCALE GENOMIC DNA]</scope>
    <source>
        <strain evidence="3 4">MER 54</strain>
    </source>
</reference>
<evidence type="ECO:0000313" key="4">
    <source>
        <dbReference type="Proteomes" id="UP000276128"/>
    </source>
</evidence>
<keyword evidence="1" id="KW-0732">Signal</keyword>
<gene>
    <name evidence="3" type="ORF">EJQ19_26745</name>
</gene>
<dbReference type="EMBL" id="RXHU01000093">
    <property type="protein sequence ID" value="RTE04312.1"/>
    <property type="molecule type" value="Genomic_DNA"/>
</dbReference>
<dbReference type="SMART" id="SM00458">
    <property type="entry name" value="RICIN"/>
    <property type="match status" value="1"/>
</dbReference>
<evidence type="ECO:0000256" key="1">
    <source>
        <dbReference type="SAM" id="SignalP"/>
    </source>
</evidence>
<evidence type="ECO:0000259" key="2">
    <source>
        <dbReference type="SMART" id="SM00458"/>
    </source>
</evidence>
<dbReference type="OrthoDB" id="1392315at2"/>
<dbReference type="SUPFAM" id="SSF50370">
    <property type="entry name" value="Ricin B-like lectins"/>
    <property type="match status" value="1"/>
</dbReference>
<sequence length="788" mass="87133">MLKMKPLLLALLCVLTALSGFAFAPPTPAYASQLDDLTSFYTAMDGSKGWVDLFENDISYLRADQATLNGSGLSVTYLSSKNPYMGDSVRGWNSTSQSFSWNVKTTAADSFYIDALINASSGATIQLIAGSNVLTYTFTTSGWNKIRLGQLAFPLGSSTVTLTATSGTFDMMLKSLELSPASAAATIQTNIQNSRSKATWMKDSPVGVMYQWGQWGAYPNGTQPAWPGSYAGVPGDPYFNNSETDWNALADRIKGMGADFVVWSITWTQYYVAAPITSIDNVWAGRTTTNYGGQDYLMHMLDAFKARGLRVVFYYHSGHDNNPNLNWWNNFWTVSSKGYYARKETAMDKWMNIVTEIGNRYGTKLDGWMFDDGSIYYPAPYDKVSSAVRAGNPDRMVSFNSSFHNGGGPRLTDYEDFFFGENNSGSLLSQYSIQDGKYTDGPFAGEYAFGNFKVDKYDWGIRTGDKTPIATDLARIQFIQFGENAISTQQSMAYDMRMWTNLDQSATDIIYFTDAAKLAHAIRDGNLYNDSDAEVAYTGSGWYTQSAGTTYKGDEHVTKANGDSFTFSFYGTGADIVTMTNSDEGNMDIYVDGVFNGTANANSASRVSQAFIYSVSGLTPGNHTIKGVKTSGTYMIVDAFLVKRVDPNQWYKLVSKNNPGYVLDTSASPVNGTKVQMWQDVGNDRQQYRFIDAGAGYYKIQVRNNPAFVIDTSSPNITKGTQMQVWNDLGNDRQSYRLVNQGNGYYKIFVRNNANYLIDASSISNGGKVQMWTDAGNDRQQWSPVMVP</sequence>
<evidence type="ECO:0000313" key="3">
    <source>
        <dbReference type="EMBL" id="RTE04312.1"/>
    </source>
</evidence>
<organism evidence="3 4">
    <name type="scientific">Paenibacillus whitsoniae</name>
    <dbReference type="NCBI Taxonomy" id="2496558"/>
    <lineage>
        <taxon>Bacteria</taxon>
        <taxon>Bacillati</taxon>
        <taxon>Bacillota</taxon>
        <taxon>Bacilli</taxon>
        <taxon>Bacillales</taxon>
        <taxon>Paenibacillaceae</taxon>
        <taxon>Paenibacillus</taxon>
    </lineage>
</organism>
<dbReference type="InterPro" id="IPR000772">
    <property type="entry name" value="Ricin_B_lectin"/>
</dbReference>
<feature type="chain" id="PRO_5038949158" description="Ricin B lectin domain-containing protein" evidence="1">
    <location>
        <begin position="25"/>
        <end position="788"/>
    </location>
</feature>
<protein>
    <recommendedName>
        <fullName evidence="2">Ricin B lectin domain-containing protein</fullName>
    </recommendedName>
</protein>
<dbReference type="SUPFAM" id="SSF51445">
    <property type="entry name" value="(Trans)glycosidases"/>
    <property type="match status" value="1"/>
</dbReference>
<dbReference type="Pfam" id="PF14200">
    <property type="entry name" value="RicinB_lectin_2"/>
    <property type="match status" value="1"/>
</dbReference>
<feature type="domain" description="Ricin B lectin" evidence="2">
    <location>
        <begin position="649"/>
        <end position="785"/>
    </location>
</feature>
<dbReference type="Gene3D" id="3.20.20.80">
    <property type="entry name" value="Glycosidases"/>
    <property type="match status" value="1"/>
</dbReference>
<dbReference type="Gene3D" id="2.60.120.260">
    <property type="entry name" value="Galactose-binding domain-like"/>
    <property type="match status" value="1"/>
</dbReference>
<dbReference type="AlphaFoldDB" id="A0A3S0A0L2"/>
<feature type="signal peptide" evidence="1">
    <location>
        <begin position="1"/>
        <end position="24"/>
    </location>
</feature>
<accession>A0A3S0A0L2</accession>
<dbReference type="Proteomes" id="UP000276128">
    <property type="component" value="Unassembled WGS sequence"/>
</dbReference>
<proteinExistence type="predicted"/>